<evidence type="ECO:0000256" key="1">
    <source>
        <dbReference type="SAM" id="MobiDB-lite"/>
    </source>
</evidence>
<evidence type="ECO:0000313" key="4">
    <source>
        <dbReference type="Proteomes" id="UP000466445"/>
    </source>
</evidence>
<dbReference type="PANTHER" id="PTHR48050:SF13">
    <property type="entry name" value="STEROL 3-BETA-GLUCOSYLTRANSFERASE UGT80A2"/>
    <property type="match status" value="1"/>
</dbReference>
<dbReference type="InterPro" id="IPR002213">
    <property type="entry name" value="UDP_glucos_trans"/>
</dbReference>
<dbReference type="EMBL" id="AP022595">
    <property type="protein sequence ID" value="BBY57439.1"/>
    <property type="molecule type" value="Genomic_DNA"/>
</dbReference>
<feature type="region of interest" description="Disordered" evidence="1">
    <location>
        <begin position="412"/>
        <end position="432"/>
    </location>
</feature>
<dbReference type="PANTHER" id="PTHR48050">
    <property type="entry name" value="STEROL 3-BETA-GLUCOSYLTRANSFERASE"/>
    <property type="match status" value="1"/>
</dbReference>
<dbReference type="GO" id="GO:0016758">
    <property type="term" value="F:hexosyltransferase activity"/>
    <property type="evidence" value="ECO:0007669"/>
    <property type="project" value="UniProtKB-ARBA"/>
</dbReference>
<proteinExistence type="predicted"/>
<dbReference type="Pfam" id="PF06722">
    <property type="entry name" value="EryCIII-like_C"/>
    <property type="match status" value="1"/>
</dbReference>
<sequence>MAVILAYGSPALGHVYPLAALLVELAQRGHQVHVRTMAAQVGAMRAVGLHADAVDARIEAIDGQDWLAHNALGVLKRSTEVLCRRAVIEVEDYRAAVEQVRPDATIIDANCWGAMSAADVGYVAWSVFSPFTPYLQSRHAPPFGPGLRPLPGLVGGIRDMTMRPIIRYLFDRPIRPRISEIRAALHAPPVDSVDGLIRRAPLLLAVGGEPFEYPRPDWPDTVHFIGACVFAPNRSPVPQWLAAVDRPIVLVGTSSIAQGDARLGHIALQALADQPVHVVATFPAGIPSRLPRTPNSTVCRFVPHDAVLDRAICVVTHGGMGTTVKALDRGVPVCVVPFARDQAEVARRVQMAGCGTRLPPTRLSPRRLRGAVQRAVTMGEGAQRVADGFAATGGLPRGADLIEDRLLSIRRRGGTGLSARPPGGRGASPDFR</sequence>
<dbReference type="AlphaFoldDB" id="A0A7I7SMK4"/>
<dbReference type="InterPro" id="IPR010610">
    <property type="entry name" value="EryCIII-like_C"/>
</dbReference>
<dbReference type="Proteomes" id="UP000466445">
    <property type="component" value="Chromosome"/>
</dbReference>
<name>A0A7I7SMK4_9MYCO</name>
<dbReference type="SUPFAM" id="SSF53756">
    <property type="entry name" value="UDP-Glycosyltransferase/glycogen phosphorylase"/>
    <property type="match status" value="1"/>
</dbReference>
<organism evidence="3 4">
    <name type="scientific">Mycolicibacterium sarraceniae</name>
    <dbReference type="NCBI Taxonomy" id="1534348"/>
    <lineage>
        <taxon>Bacteria</taxon>
        <taxon>Bacillati</taxon>
        <taxon>Actinomycetota</taxon>
        <taxon>Actinomycetes</taxon>
        <taxon>Mycobacteriales</taxon>
        <taxon>Mycobacteriaceae</taxon>
        <taxon>Mycolicibacterium</taxon>
    </lineage>
</organism>
<keyword evidence="4" id="KW-1185">Reference proteome</keyword>
<evidence type="ECO:0000259" key="2">
    <source>
        <dbReference type="Pfam" id="PF06722"/>
    </source>
</evidence>
<dbReference type="KEGG" id="msar:MSAR_05750"/>
<gene>
    <name evidence="3" type="ORF">MSAR_05750</name>
</gene>
<dbReference type="RefSeq" id="WP_163694719.1">
    <property type="nucleotide sequence ID" value="NZ_AP022595.1"/>
</dbReference>
<evidence type="ECO:0000313" key="3">
    <source>
        <dbReference type="EMBL" id="BBY57439.1"/>
    </source>
</evidence>
<feature type="domain" description="Erythromycin biosynthesis protein CIII-like C-terminal" evidence="2">
    <location>
        <begin position="268"/>
        <end position="390"/>
    </location>
</feature>
<dbReference type="CDD" id="cd03784">
    <property type="entry name" value="GT1_Gtf-like"/>
    <property type="match status" value="1"/>
</dbReference>
<dbReference type="InterPro" id="IPR050426">
    <property type="entry name" value="Glycosyltransferase_28"/>
</dbReference>
<reference evidence="3 4" key="1">
    <citation type="journal article" date="2019" name="Emerg. Microbes Infect.">
        <title>Comprehensive subspecies identification of 175 nontuberculous mycobacteria species based on 7547 genomic profiles.</title>
        <authorList>
            <person name="Matsumoto Y."/>
            <person name="Kinjo T."/>
            <person name="Motooka D."/>
            <person name="Nabeya D."/>
            <person name="Jung N."/>
            <person name="Uechi K."/>
            <person name="Horii T."/>
            <person name="Iida T."/>
            <person name="Fujita J."/>
            <person name="Nakamura S."/>
        </authorList>
    </citation>
    <scope>NUCLEOTIDE SEQUENCE [LARGE SCALE GENOMIC DNA]</scope>
    <source>
        <strain evidence="3 4">JCM 30395</strain>
    </source>
</reference>
<accession>A0A7I7SMK4</accession>
<dbReference type="GO" id="GO:0008194">
    <property type="term" value="F:UDP-glycosyltransferase activity"/>
    <property type="evidence" value="ECO:0007669"/>
    <property type="project" value="InterPro"/>
</dbReference>
<dbReference type="Gene3D" id="3.40.50.2000">
    <property type="entry name" value="Glycogen Phosphorylase B"/>
    <property type="match status" value="2"/>
</dbReference>
<dbReference type="GO" id="GO:0017000">
    <property type="term" value="P:antibiotic biosynthetic process"/>
    <property type="evidence" value="ECO:0007669"/>
    <property type="project" value="UniProtKB-ARBA"/>
</dbReference>
<keyword evidence="3" id="KW-0808">Transferase</keyword>
<protein>
    <submittedName>
        <fullName evidence="3">Glycosyl transferase</fullName>
    </submittedName>
</protein>